<evidence type="ECO:0000256" key="9">
    <source>
        <dbReference type="ARBA" id="ARBA00023235"/>
    </source>
</evidence>
<feature type="domain" description="Toprim" evidence="12">
    <location>
        <begin position="420"/>
        <end position="534"/>
    </location>
</feature>
<feature type="binding site" evidence="11">
    <location>
        <position position="501"/>
    </location>
    <ligand>
        <name>Mg(2+)</name>
        <dbReference type="ChEBI" id="CHEBI:18420"/>
        <label>2</label>
    </ligand>
</feature>
<dbReference type="CDD" id="cd03366">
    <property type="entry name" value="TOPRIM_TopoIIA_GyrB"/>
    <property type="match status" value="1"/>
</dbReference>
<feature type="site" description="Interaction with DNA" evidence="11">
    <location>
        <position position="454"/>
    </location>
</feature>
<dbReference type="Gene3D" id="3.30.230.10">
    <property type="match status" value="1"/>
</dbReference>
<dbReference type="PRINTS" id="PR01159">
    <property type="entry name" value="DNAGYRASEB"/>
</dbReference>
<evidence type="ECO:0000259" key="12">
    <source>
        <dbReference type="PROSITE" id="PS50880"/>
    </source>
</evidence>
<dbReference type="InterPro" id="IPR000565">
    <property type="entry name" value="Topo_IIA_B"/>
</dbReference>
<dbReference type="InterPro" id="IPR011557">
    <property type="entry name" value="GyrB"/>
</dbReference>
<dbReference type="SUPFAM" id="SSF55874">
    <property type="entry name" value="ATPase domain of HSP90 chaperone/DNA topoisomerase II/histidine kinase"/>
    <property type="match status" value="1"/>
</dbReference>
<feature type="binding site" evidence="11">
    <location>
        <position position="499"/>
    </location>
    <ligand>
        <name>Mg(2+)</name>
        <dbReference type="ChEBI" id="CHEBI:18420"/>
        <label>2</label>
    </ligand>
</feature>
<dbReference type="InterPro" id="IPR001241">
    <property type="entry name" value="Topo_IIA"/>
</dbReference>
<comment type="catalytic activity">
    <reaction evidence="1 11">
        <text>ATP-dependent breakage, passage and rejoining of double-stranded DNA.</text>
        <dbReference type="EC" id="5.6.2.2"/>
    </reaction>
</comment>
<feature type="binding site" evidence="11">
    <location>
        <position position="499"/>
    </location>
    <ligand>
        <name>Mg(2+)</name>
        <dbReference type="ChEBI" id="CHEBI:18420"/>
        <label>1</label>
        <note>catalytic</note>
    </ligand>
</feature>
<dbReference type="CDD" id="cd16928">
    <property type="entry name" value="HATPase_GyrB-like"/>
    <property type="match status" value="1"/>
</dbReference>
<dbReference type="SMART" id="SM00387">
    <property type="entry name" value="HATPase_c"/>
    <property type="match status" value="1"/>
</dbReference>
<dbReference type="InterPro" id="IPR020568">
    <property type="entry name" value="Ribosomal_Su5_D2-typ_SF"/>
</dbReference>
<evidence type="ECO:0000256" key="7">
    <source>
        <dbReference type="ARBA" id="ARBA00023029"/>
    </source>
</evidence>
<dbReference type="GO" id="GO:0005737">
    <property type="term" value="C:cytoplasm"/>
    <property type="evidence" value="ECO:0007669"/>
    <property type="project" value="UniProtKB-SubCell"/>
</dbReference>
<dbReference type="EMBL" id="OBDZ01000009">
    <property type="protein sequence ID" value="SNY25590.1"/>
    <property type="molecule type" value="Genomic_DNA"/>
</dbReference>
<evidence type="ECO:0000256" key="1">
    <source>
        <dbReference type="ARBA" id="ARBA00000185"/>
    </source>
</evidence>
<evidence type="ECO:0000256" key="5">
    <source>
        <dbReference type="ARBA" id="ARBA00022840"/>
    </source>
</evidence>
<dbReference type="InterPro" id="IPR002288">
    <property type="entry name" value="DNA_gyrase_B_C"/>
</dbReference>
<keyword evidence="3 11" id="KW-0479">Metal-binding</keyword>
<reference evidence="14" key="1">
    <citation type="submission" date="2017-09" db="EMBL/GenBank/DDBJ databases">
        <authorList>
            <person name="Varghese N."/>
            <person name="Submissions S."/>
        </authorList>
    </citation>
    <scope>NUCLEOTIDE SEQUENCE [LARGE SCALE GENOMIC DNA]</scope>
    <source>
        <strain evidence="14">MSL47</strain>
    </source>
</reference>
<dbReference type="NCBIfam" id="TIGR01059">
    <property type="entry name" value="gyrB"/>
    <property type="match status" value="1"/>
</dbReference>
<comment type="similarity">
    <text evidence="2 11">Belongs to the type II topoisomerase GyrB family.</text>
</comment>
<dbReference type="HAMAP" id="MF_01898">
    <property type="entry name" value="GyrB"/>
    <property type="match status" value="1"/>
</dbReference>
<dbReference type="InterPro" id="IPR013759">
    <property type="entry name" value="Topo_IIA_B_C"/>
</dbReference>
<dbReference type="SMART" id="SM00433">
    <property type="entry name" value="TOP2c"/>
    <property type="match status" value="1"/>
</dbReference>
<accession>A0A285GPN2</accession>
<dbReference type="Proteomes" id="UP000219573">
    <property type="component" value="Unassembled WGS sequence"/>
</dbReference>
<dbReference type="InterPro" id="IPR034160">
    <property type="entry name" value="TOPRIM_GyrB"/>
</dbReference>
<dbReference type="CDD" id="cd00822">
    <property type="entry name" value="TopoII_Trans_DNA_gyrase"/>
    <property type="match status" value="1"/>
</dbReference>
<dbReference type="PROSITE" id="PS50880">
    <property type="entry name" value="TOPRIM"/>
    <property type="match status" value="1"/>
</dbReference>
<feature type="binding site" evidence="11">
    <location>
        <position position="426"/>
    </location>
    <ligand>
        <name>Mg(2+)</name>
        <dbReference type="ChEBI" id="CHEBI:18420"/>
        <label>1</label>
        <note>catalytic</note>
    </ligand>
</feature>
<dbReference type="Gene3D" id="3.30.565.10">
    <property type="entry name" value="Histidine kinase-like ATPase, C-terminal domain"/>
    <property type="match status" value="1"/>
</dbReference>
<keyword evidence="8" id="KW-0238">DNA-binding</keyword>
<evidence type="ECO:0000256" key="2">
    <source>
        <dbReference type="ARBA" id="ARBA00010708"/>
    </source>
</evidence>
<keyword evidence="6 11" id="KW-0460">Magnesium</keyword>
<comment type="function">
    <text evidence="11">A type II topoisomerase that negatively supercoils closed circular double-stranded (ds) DNA in an ATP-dependent manner to modulate DNA topology and maintain chromosomes in an underwound state. Negative supercoiling favors strand separation, and DNA replication, transcription, recombination and repair, all of which involve strand separation. Also able to catalyze the interconversion of other topological isomers of dsDNA rings, including catenanes and knotted rings. Type II topoisomerases break and join 2 DNA strands simultaneously in an ATP-dependent manner.</text>
</comment>
<evidence type="ECO:0000256" key="11">
    <source>
        <dbReference type="HAMAP-Rule" id="MF_01898"/>
    </source>
</evidence>
<dbReference type="Pfam" id="PF02518">
    <property type="entry name" value="HATPase_c"/>
    <property type="match status" value="1"/>
</dbReference>
<dbReference type="FunFam" id="3.30.565.10:FF:000002">
    <property type="entry name" value="DNA gyrase subunit B"/>
    <property type="match status" value="1"/>
</dbReference>
<dbReference type="GO" id="GO:0006265">
    <property type="term" value="P:DNA topological change"/>
    <property type="evidence" value="ECO:0007669"/>
    <property type="project" value="UniProtKB-UniRule"/>
</dbReference>
<evidence type="ECO:0000313" key="13">
    <source>
        <dbReference type="EMBL" id="SNY25590.1"/>
    </source>
</evidence>
<protein>
    <recommendedName>
        <fullName evidence="11">DNA gyrase subunit B</fullName>
        <ecNumber evidence="11">5.6.2.2</ecNumber>
    </recommendedName>
</protein>
<dbReference type="Pfam" id="PF01751">
    <property type="entry name" value="Toprim"/>
    <property type="match status" value="1"/>
</dbReference>
<dbReference type="InterPro" id="IPR013506">
    <property type="entry name" value="Topo_IIA_bsu_dom2"/>
</dbReference>
<dbReference type="PANTHER" id="PTHR45866:SF1">
    <property type="entry name" value="DNA GYRASE SUBUNIT B, MITOCHONDRIAL"/>
    <property type="match status" value="1"/>
</dbReference>
<dbReference type="InterPro" id="IPR036890">
    <property type="entry name" value="HATPase_C_sf"/>
</dbReference>
<dbReference type="GO" id="GO:0003677">
    <property type="term" value="F:DNA binding"/>
    <property type="evidence" value="ECO:0007669"/>
    <property type="project" value="UniProtKB-KW"/>
</dbReference>
<dbReference type="SUPFAM" id="SSF54211">
    <property type="entry name" value="Ribosomal protein S5 domain 2-like"/>
    <property type="match status" value="1"/>
</dbReference>
<dbReference type="GO" id="GO:0005694">
    <property type="term" value="C:chromosome"/>
    <property type="evidence" value="ECO:0007669"/>
    <property type="project" value="InterPro"/>
</dbReference>
<evidence type="ECO:0000256" key="3">
    <source>
        <dbReference type="ARBA" id="ARBA00022723"/>
    </source>
</evidence>
<feature type="site" description="Interaction with DNA" evidence="11">
    <location>
        <position position="451"/>
    </location>
</feature>
<dbReference type="STRING" id="1413210.U472_09215"/>
<dbReference type="GO" id="GO:0005524">
    <property type="term" value="F:ATP binding"/>
    <property type="evidence" value="ECO:0007669"/>
    <property type="project" value="UniProtKB-UniRule"/>
</dbReference>
<dbReference type="InterPro" id="IPR014721">
    <property type="entry name" value="Ribsml_uS5_D2-typ_fold_subgr"/>
</dbReference>
<dbReference type="InterPro" id="IPR013760">
    <property type="entry name" value="Topo_IIA-like_dom_sf"/>
</dbReference>
<comment type="subunit">
    <text evidence="11">Heterotetramer, composed of two GyrA and two GyrB chains. In the heterotetramer, GyrA contains the active site tyrosine that forms a transient covalent intermediate with DNA, while GyrB binds cofactors and catalyzes ATP hydrolysis.</text>
</comment>
<dbReference type="FunFam" id="3.40.50.670:FF:000002">
    <property type="entry name" value="DNA gyrase subunit B"/>
    <property type="match status" value="1"/>
</dbReference>
<dbReference type="NCBIfam" id="NF004189">
    <property type="entry name" value="PRK05644.1"/>
    <property type="match status" value="1"/>
</dbReference>
<evidence type="ECO:0000313" key="14">
    <source>
        <dbReference type="Proteomes" id="UP000219573"/>
    </source>
</evidence>
<dbReference type="RefSeq" id="WP_097017561.1">
    <property type="nucleotide sequence ID" value="NZ_OBDZ01000009.1"/>
</dbReference>
<evidence type="ECO:0000256" key="10">
    <source>
        <dbReference type="ARBA" id="ARBA00063644"/>
    </source>
</evidence>
<keyword evidence="7 11" id="KW-0799">Topoisomerase</keyword>
<keyword evidence="14" id="KW-1185">Reference proteome</keyword>
<dbReference type="Pfam" id="PF00986">
    <property type="entry name" value="DNA_gyraseB_C"/>
    <property type="match status" value="1"/>
</dbReference>
<dbReference type="AlphaFoldDB" id="A0A285GPN2"/>
<dbReference type="SUPFAM" id="SSF56719">
    <property type="entry name" value="Type II DNA topoisomerase"/>
    <property type="match status" value="1"/>
</dbReference>
<dbReference type="Gene3D" id="3.40.50.670">
    <property type="match status" value="1"/>
</dbReference>
<proteinExistence type="inferred from homology"/>
<gene>
    <name evidence="11" type="primary">gyrB</name>
    <name evidence="13" type="ORF">SAMN06265827_109118</name>
</gene>
<dbReference type="InterPro" id="IPR018522">
    <property type="entry name" value="TopoIIA_CS"/>
</dbReference>
<name>A0A285GPN2_9FIRM</name>
<comment type="cofactor">
    <cofactor evidence="11">
        <name>Mg(2+)</name>
        <dbReference type="ChEBI" id="CHEBI:18420"/>
    </cofactor>
    <cofactor evidence="11">
        <name>Mn(2+)</name>
        <dbReference type="ChEBI" id="CHEBI:29035"/>
    </cofactor>
    <cofactor evidence="11">
        <name>Ca(2+)</name>
        <dbReference type="ChEBI" id="CHEBI:29108"/>
    </cofactor>
    <text evidence="11">Binds two Mg(2+) per subunit. The magnesium ions form salt bridges with both the protein and the DNA. Can also accept other divalent metal cations, such as Mn(2+) or Ca(2+).</text>
</comment>
<dbReference type="InterPro" id="IPR003594">
    <property type="entry name" value="HATPase_dom"/>
</dbReference>
<dbReference type="InterPro" id="IPR006171">
    <property type="entry name" value="TOPRIM_dom"/>
</dbReference>
<organism evidence="13 14">
    <name type="scientific">Orenia metallireducens</name>
    <dbReference type="NCBI Taxonomy" id="1413210"/>
    <lineage>
        <taxon>Bacteria</taxon>
        <taxon>Bacillati</taxon>
        <taxon>Bacillota</taxon>
        <taxon>Clostridia</taxon>
        <taxon>Halanaerobiales</taxon>
        <taxon>Halobacteroidaceae</taxon>
        <taxon>Orenia</taxon>
    </lineage>
</organism>
<dbReference type="GO" id="GO:0034335">
    <property type="term" value="F:DNA negative supercoiling activity"/>
    <property type="evidence" value="ECO:0007669"/>
    <property type="project" value="UniProtKB-ARBA"/>
</dbReference>
<keyword evidence="11" id="KW-0963">Cytoplasm</keyword>
<dbReference type="NCBIfam" id="NF011501">
    <property type="entry name" value="PRK14939.1"/>
    <property type="match status" value="1"/>
</dbReference>
<dbReference type="GO" id="GO:0006261">
    <property type="term" value="P:DNA-templated DNA replication"/>
    <property type="evidence" value="ECO:0007669"/>
    <property type="project" value="UniProtKB-UniRule"/>
</dbReference>
<keyword evidence="9 11" id="KW-0413">Isomerase</keyword>
<dbReference type="PANTHER" id="PTHR45866">
    <property type="entry name" value="DNA GYRASE/TOPOISOMERASE SUBUNIT B"/>
    <property type="match status" value="1"/>
</dbReference>
<comment type="subunit">
    <text evidence="10">Heterotetramer composed of ParC and ParE.</text>
</comment>
<dbReference type="PROSITE" id="PS00177">
    <property type="entry name" value="TOPOISOMERASE_II"/>
    <property type="match status" value="1"/>
</dbReference>
<dbReference type="EC" id="5.6.2.2" evidence="11"/>
<keyword evidence="4 11" id="KW-0547">Nucleotide-binding</keyword>
<dbReference type="OrthoDB" id="9802808at2"/>
<comment type="miscellaneous">
    <text evidence="11">Few gyrases are as efficient as E.coli at forming negative supercoils. Not all organisms have 2 type II topoisomerases; in organisms with a single type II topoisomerase this enzyme also has to decatenate newly replicated chromosomes.</text>
</comment>
<keyword evidence="5 11" id="KW-0067">ATP-binding</keyword>
<evidence type="ECO:0000256" key="4">
    <source>
        <dbReference type="ARBA" id="ARBA00022741"/>
    </source>
</evidence>
<dbReference type="FunFam" id="3.30.230.10:FF:000005">
    <property type="entry name" value="DNA gyrase subunit B"/>
    <property type="match status" value="1"/>
</dbReference>
<dbReference type="PRINTS" id="PR00418">
    <property type="entry name" value="TPI2FAMILY"/>
</dbReference>
<evidence type="ECO:0000256" key="8">
    <source>
        <dbReference type="ARBA" id="ARBA00023125"/>
    </source>
</evidence>
<dbReference type="GO" id="GO:0046872">
    <property type="term" value="F:metal ion binding"/>
    <property type="evidence" value="ECO:0007669"/>
    <property type="project" value="UniProtKB-KW"/>
</dbReference>
<comment type="subcellular location">
    <subcellularLocation>
        <location evidence="11">Cytoplasm</location>
    </subcellularLocation>
</comment>
<sequence length="635" mass="71762">MAVNSQYNAEQIQVLEGLEAVRKRPGMYIGSTGTKGLHHLVWEIVDNSIDEFLAGHGTKIDITIGIGETITVRDYGRGIPVDIHPKKGLPAAQLVLTTLHAGGKFDGAGYKVSGGLHGVGVSVVNALSEWLELEIYRDGHVYRQRYERGVPVTEFEKGEKTKETGTQITFKPDEKIFDELNFKFETLSTRLQESAFLNKNLEINLLDERRSEDKQETFCYSGGLEEFVKYLNESQDPLTEDIVYIEEELDDTYVEVAFQYNKSYNERIYTFANNINTHDGGYHLTGFKAAITKAFNNYAKDNNLLKKNDPALSGRDLREGLTAVVSVKLTDPQFEGQTKTKLGNSEIRSTVEKVVYEYLRYYLDVNPATAKSVVEKALEAVRARKAAKKARELTRRKGVLNNNSLPGKLSDCSSRKPEECELYLVEGDSAGGSAKQGRNRKFQAILPLKGKIMNVERARLTKILKSNEIATVVTALGAGIGEEFDLSKLRYHKIIIMTDADVDGAHICTLILTLFYRYMPELIEAGHVYIAQPPLYKVTYSKKEKYLYTDKQLERYMADKDRTKVTIQRYKGLGEMNPGQLWSTTMNPANRKLQKVEVEDEIMADDIFNRLMGSKARLRREFIMKNADLADNIDI</sequence>
<dbReference type="Pfam" id="PF00204">
    <property type="entry name" value="DNA_gyraseB"/>
    <property type="match status" value="1"/>
</dbReference>
<evidence type="ECO:0000256" key="6">
    <source>
        <dbReference type="ARBA" id="ARBA00022842"/>
    </source>
</evidence>